<dbReference type="Proteomes" id="UP000622653">
    <property type="component" value="Unassembled WGS sequence"/>
</dbReference>
<comment type="caution">
    <text evidence="1">The sequence shown here is derived from an EMBL/GenBank/DDBJ whole genome shotgun (WGS) entry which is preliminary data.</text>
</comment>
<dbReference type="InterPro" id="IPR044855">
    <property type="entry name" value="CoA-Trfase_III_dom3_sf"/>
</dbReference>
<dbReference type="InterPro" id="IPR003673">
    <property type="entry name" value="CoA-Trfase_fam_III"/>
</dbReference>
<keyword evidence="1" id="KW-0808">Transferase</keyword>
<dbReference type="PANTHER" id="PTHR48228">
    <property type="entry name" value="SUCCINYL-COA--D-CITRAMALATE COA-TRANSFERASE"/>
    <property type="match status" value="1"/>
</dbReference>
<organism evidence="1 2">
    <name type="scientific">Savagea serpentis</name>
    <dbReference type="NCBI Taxonomy" id="2785297"/>
    <lineage>
        <taxon>Bacteria</taxon>
        <taxon>Bacillati</taxon>
        <taxon>Bacillota</taxon>
        <taxon>Bacilli</taxon>
        <taxon>Bacillales</taxon>
        <taxon>Caryophanaceae</taxon>
        <taxon>Savagea</taxon>
    </lineage>
</organism>
<dbReference type="InterPro" id="IPR050509">
    <property type="entry name" value="CoA-transferase_III"/>
</dbReference>
<name>A0A8J7KKQ9_9BACL</name>
<evidence type="ECO:0000313" key="2">
    <source>
        <dbReference type="Proteomes" id="UP000622653"/>
    </source>
</evidence>
<keyword evidence="2" id="KW-1185">Reference proteome</keyword>
<dbReference type="GO" id="GO:0016740">
    <property type="term" value="F:transferase activity"/>
    <property type="evidence" value="ECO:0007669"/>
    <property type="project" value="UniProtKB-KW"/>
</dbReference>
<dbReference type="PANTHER" id="PTHR48228:SF5">
    <property type="entry name" value="ALPHA-METHYLACYL-COA RACEMASE"/>
    <property type="match status" value="1"/>
</dbReference>
<dbReference type="Pfam" id="PF02515">
    <property type="entry name" value="CoA_transf_3"/>
    <property type="match status" value="1"/>
</dbReference>
<dbReference type="SUPFAM" id="SSF89796">
    <property type="entry name" value="CoA-transferase family III (CaiB/BaiF)"/>
    <property type="match status" value="1"/>
</dbReference>
<sequence>MTMLQGVKVLDFTTLLPGPFATQTLADLGADVLQIVSPTRHDLVRTLSPVDEEGMSAAGRQLHRSKEVLPLDLKEGGAKERIYELIEQYDIIFEQFRPGVMARLGLDYETLHKINPRIIYCSITGYGQTGPYRDRAGHDLNYLSIAGIPNYSRRKGERPSPLGVQLADLAGGSLYSLVGVLAALYKRTQTGEGEYVDISMTDASFSLNVLFGSSVLATGEDVEPESNLLNGGDFYDYYETSDGRYLSVGSLEPPFRKKLCEIVGLEEWYERTFTEDEMVLHAFKEALQERLKTRDFASWCAVFEEADCCVEPVLTLKEAMNHPQLRARGMIVGVPKEDGTVVQQIGQPIQFQNYLPTYRHVGRIIPKGETT</sequence>
<dbReference type="RefSeq" id="WP_194561776.1">
    <property type="nucleotide sequence ID" value="NZ_JADKPV010000001.1"/>
</dbReference>
<dbReference type="EMBL" id="JADKPV010000001">
    <property type="protein sequence ID" value="MBF4500329.1"/>
    <property type="molecule type" value="Genomic_DNA"/>
</dbReference>
<evidence type="ECO:0000313" key="1">
    <source>
        <dbReference type="EMBL" id="MBF4500329.1"/>
    </source>
</evidence>
<reference evidence="1" key="1">
    <citation type="submission" date="2020-11" db="EMBL/GenBank/DDBJ databases">
        <title>Multidrug resistant novel bacterium Savagea serpentis sp. nov., isolated from the scats of a vine snake (Ahaetulla nasuta).</title>
        <authorList>
            <person name="Venkata Ramana V."/>
            <person name="Vikas Patil S."/>
            <person name="Yogita Lugani V."/>
        </authorList>
    </citation>
    <scope>NUCLEOTIDE SEQUENCE</scope>
    <source>
        <strain evidence="1">SN6</strain>
    </source>
</reference>
<accession>A0A8J7KKQ9</accession>
<dbReference type="Gene3D" id="3.40.50.10540">
    <property type="entry name" value="Crotonobetainyl-coa:carnitine coa-transferase, domain 1"/>
    <property type="match status" value="1"/>
</dbReference>
<dbReference type="Gene3D" id="3.30.1540.10">
    <property type="entry name" value="formyl-coa transferase, domain 3"/>
    <property type="match status" value="1"/>
</dbReference>
<proteinExistence type="predicted"/>
<dbReference type="InterPro" id="IPR023606">
    <property type="entry name" value="CoA-Trfase_III_dom_1_sf"/>
</dbReference>
<dbReference type="AlphaFoldDB" id="A0A8J7KKQ9"/>
<protein>
    <submittedName>
        <fullName evidence="1">CoA transferase</fullName>
    </submittedName>
</protein>
<gene>
    <name evidence="1" type="ORF">IRY55_03045</name>
</gene>